<evidence type="ECO:0000313" key="2">
    <source>
        <dbReference type="EMBL" id="BBY61793.1"/>
    </source>
</evidence>
<evidence type="ECO:0000256" key="1">
    <source>
        <dbReference type="SAM" id="MobiDB-lite"/>
    </source>
</evidence>
<dbReference type="Proteomes" id="UP000467148">
    <property type="component" value="Chromosome"/>
</dbReference>
<proteinExistence type="predicted"/>
<dbReference type="KEGG" id="mhev:MHEL_00360"/>
<feature type="region of interest" description="Disordered" evidence="1">
    <location>
        <begin position="134"/>
        <end position="167"/>
    </location>
</feature>
<reference evidence="2 3" key="1">
    <citation type="journal article" date="2019" name="Emerg. Microbes Infect.">
        <title>Comprehensive subspecies identification of 175 nontuberculous mycobacteria species based on 7547 genomic profiles.</title>
        <authorList>
            <person name="Matsumoto Y."/>
            <person name="Kinjo T."/>
            <person name="Motooka D."/>
            <person name="Nabeya D."/>
            <person name="Jung N."/>
            <person name="Uechi K."/>
            <person name="Horii T."/>
            <person name="Iida T."/>
            <person name="Fujita J."/>
            <person name="Nakamura S."/>
        </authorList>
    </citation>
    <scope>NUCLEOTIDE SEQUENCE [LARGE SCALE GENOMIC DNA]</scope>
    <source>
        <strain evidence="2 3">JCM 30396</strain>
    </source>
</reference>
<dbReference type="AlphaFoldDB" id="A0A7I7SYL3"/>
<gene>
    <name evidence="2" type="ORF">MHEL_00360</name>
</gene>
<name>A0A7I7SYL3_9MYCO</name>
<evidence type="ECO:0000313" key="3">
    <source>
        <dbReference type="Proteomes" id="UP000467148"/>
    </source>
</evidence>
<keyword evidence="3" id="KW-1185">Reference proteome</keyword>
<accession>A0A7I7SYL3</accession>
<feature type="compositionally biased region" description="Low complexity" evidence="1">
    <location>
        <begin position="140"/>
        <end position="156"/>
    </location>
</feature>
<dbReference type="EMBL" id="AP022596">
    <property type="protein sequence ID" value="BBY61793.1"/>
    <property type="molecule type" value="Genomic_DNA"/>
</dbReference>
<organism evidence="2 3">
    <name type="scientific">Mycolicibacterium helvum</name>
    <dbReference type="NCBI Taxonomy" id="1534349"/>
    <lineage>
        <taxon>Bacteria</taxon>
        <taxon>Bacillati</taxon>
        <taxon>Actinomycetota</taxon>
        <taxon>Actinomycetes</taxon>
        <taxon>Mycobacteriales</taxon>
        <taxon>Mycobacteriaceae</taxon>
        <taxon>Mycolicibacterium</taxon>
    </lineage>
</organism>
<sequence length="185" mass="18742">MVCGQPVPGEAVLDWPVTQPTGDEAMLLGEVTTAAVEIVAAAEAGAFARRPDVANPDTAATAGESPVGAGVRAAAASARVTTCAALGVATAAAAGALIERALPAVVLFEVRADEAAGLFALAEDPVLDELCVEDPEPPESEVSAHAAPAPARIATPTPRPTAKPPRRPTYAEALFVELITVSPWY</sequence>
<protein>
    <submittedName>
        <fullName evidence="2">Uncharacterized protein</fullName>
    </submittedName>
</protein>